<feature type="transmembrane region" description="Helical" evidence="2">
    <location>
        <begin position="46"/>
        <end position="68"/>
    </location>
</feature>
<comment type="caution">
    <text evidence="3">The sequence shown here is derived from an EMBL/GenBank/DDBJ whole genome shotgun (WGS) entry which is preliminary data.</text>
</comment>
<dbReference type="AlphaFoldDB" id="A0ABD5TVT5"/>
<evidence type="ECO:0000256" key="1">
    <source>
        <dbReference type="SAM" id="MobiDB-lite"/>
    </source>
</evidence>
<name>A0ABD5TVT5_9EURY</name>
<organism evidence="3 4">
    <name type="scientific">Halopelagius fulvigenes</name>
    <dbReference type="NCBI Taxonomy" id="1198324"/>
    <lineage>
        <taxon>Archaea</taxon>
        <taxon>Methanobacteriati</taxon>
        <taxon>Methanobacteriota</taxon>
        <taxon>Stenosarchaea group</taxon>
        <taxon>Halobacteria</taxon>
        <taxon>Halobacteriales</taxon>
        <taxon>Haloferacaceae</taxon>
    </lineage>
</organism>
<keyword evidence="2" id="KW-0812">Transmembrane</keyword>
<protein>
    <submittedName>
        <fullName evidence="3">Uncharacterized protein</fullName>
    </submittedName>
</protein>
<dbReference type="Proteomes" id="UP001596408">
    <property type="component" value="Unassembled WGS sequence"/>
</dbReference>
<gene>
    <name evidence="3" type="ORF">ACFQEV_06965</name>
</gene>
<proteinExistence type="predicted"/>
<dbReference type="RefSeq" id="WP_379694063.1">
    <property type="nucleotide sequence ID" value="NZ_JBHSXH010000009.1"/>
</dbReference>
<evidence type="ECO:0000313" key="3">
    <source>
        <dbReference type="EMBL" id="MFC6824738.1"/>
    </source>
</evidence>
<keyword evidence="2" id="KW-0472">Membrane</keyword>
<evidence type="ECO:0000256" key="2">
    <source>
        <dbReference type="SAM" id="Phobius"/>
    </source>
</evidence>
<keyword evidence="2" id="KW-1133">Transmembrane helix</keyword>
<evidence type="ECO:0000313" key="4">
    <source>
        <dbReference type="Proteomes" id="UP001596408"/>
    </source>
</evidence>
<feature type="region of interest" description="Disordered" evidence="1">
    <location>
        <begin position="1"/>
        <end position="42"/>
    </location>
</feature>
<accession>A0ABD5TVT5</accession>
<sequence>MAQEYATGSEALPKESETAHADVDVPHGESQSDATHPDTTHIAEQFGAGASVAVLVGALAGVGAMAALGTSAGAALVIASGVGLILAPLVGIAASERGE</sequence>
<feature type="transmembrane region" description="Helical" evidence="2">
    <location>
        <begin position="74"/>
        <end position="94"/>
    </location>
</feature>
<feature type="compositionally biased region" description="Basic and acidic residues" evidence="1">
    <location>
        <begin position="12"/>
        <end position="27"/>
    </location>
</feature>
<keyword evidence="4" id="KW-1185">Reference proteome</keyword>
<reference evidence="3 4" key="1">
    <citation type="journal article" date="2019" name="Int. J. Syst. Evol. Microbiol.">
        <title>The Global Catalogue of Microorganisms (GCM) 10K type strain sequencing project: providing services to taxonomists for standard genome sequencing and annotation.</title>
        <authorList>
            <consortium name="The Broad Institute Genomics Platform"/>
            <consortium name="The Broad Institute Genome Sequencing Center for Infectious Disease"/>
            <person name="Wu L."/>
            <person name="Ma J."/>
        </authorList>
    </citation>
    <scope>NUCLEOTIDE SEQUENCE [LARGE SCALE GENOMIC DNA]</scope>
    <source>
        <strain evidence="3 4">YIM 94188</strain>
    </source>
</reference>
<dbReference type="EMBL" id="JBHSXH010000009">
    <property type="protein sequence ID" value="MFC6824738.1"/>
    <property type="molecule type" value="Genomic_DNA"/>
</dbReference>